<sequence length="72" mass="8400">MVNNNNNNIDDGIKISFKLFGWTLFNNFKKPTETPKVENRVATTKDTPTGFFFKWSLFDIIKLKISRKGQDE</sequence>
<dbReference type="VEuPathDB" id="AmoebaDB:DICPUDRAFT_155916"/>
<evidence type="ECO:0000313" key="2">
    <source>
        <dbReference type="Proteomes" id="UP000001064"/>
    </source>
</evidence>
<name>F0ZV78_DICPU</name>
<evidence type="ECO:0000313" key="1">
    <source>
        <dbReference type="EMBL" id="EGC32146.1"/>
    </source>
</evidence>
<dbReference type="KEGG" id="dpp:DICPUDRAFT_155916"/>
<dbReference type="GeneID" id="10507510"/>
<proteinExistence type="predicted"/>
<reference evidence="2" key="1">
    <citation type="journal article" date="2011" name="Genome Biol.">
        <title>Comparative genomics of the social amoebae Dictyostelium discoideum and Dictyostelium purpureum.</title>
        <authorList>
            <consortium name="US DOE Joint Genome Institute (JGI-PGF)"/>
            <person name="Sucgang R."/>
            <person name="Kuo A."/>
            <person name="Tian X."/>
            <person name="Salerno W."/>
            <person name="Parikh A."/>
            <person name="Feasley C.L."/>
            <person name="Dalin E."/>
            <person name="Tu H."/>
            <person name="Huang E."/>
            <person name="Barry K."/>
            <person name="Lindquist E."/>
            <person name="Shapiro H."/>
            <person name="Bruce D."/>
            <person name="Schmutz J."/>
            <person name="Salamov A."/>
            <person name="Fey P."/>
            <person name="Gaudet P."/>
            <person name="Anjard C."/>
            <person name="Babu M.M."/>
            <person name="Basu S."/>
            <person name="Bushmanova Y."/>
            <person name="van der Wel H."/>
            <person name="Katoh-Kurasawa M."/>
            <person name="Dinh C."/>
            <person name="Coutinho P.M."/>
            <person name="Saito T."/>
            <person name="Elias M."/>
            <person name="Schaap P."/>
            <person name="Kay R.R."/>
            <person name="Henrissat B."/>
            <person name="Eichinger L."/>
            <person name="Rivero F."/>
            <person name="Putnam N.H."/>
            <person name="West C.M."/>
            <person name="Loomis W.F."/>
            <person name="Chisholm R.L."/>
            <person name="Shaulsky G."/>
            <person name="Strassmann J.E."/>
            <person name="Queller D.C."/>
            <person name="Kuspa A."/>
            <person name="Grigoriev I.V."/>
        </authorList>
    </citation>
    <scope>NUCLEOTIDE SEQUENCE [LARGE SCALE GENOMIC DNA]</scope>
    <source>
        <strain evidence="2">QSDP1</strain>
    </source>
</reference>
<dbReference type="EMBL" id="GL871209">
    <property type="protein sequence ID" value="EGC32146.1"/>
    <property type="molecule type" value="Genomic_DNA"/>
</dbReference>
<dbReference type="InParanoid" id="F0ZV78"/>
<gene>
    <name evidence="1" type="ORF">DICPUDRAFT_155916</name>
</gene>
<dbReference type="Proteomes" id="UP000001064">
    <property type="component" value="Unassembled WGS sequence"/>
</dbReference>
<dbReference type="RefSeq" id="XP_003291318.1">
    <property type="nucleotide sequence ID" value="XM_003291270.1"/>
</dbReference>
<keyword evidence="2" id="KW-1185">Reference proteome</keyword>
<protein>
    <submittedName>
        <fullName evidence="1">Uncharacterized protein</fullName>
    </submittedName>
</protein>
<organism evidence="1 2">
    <name type="scientific">Dictyostelium purpureum</name>
    <name type="common">Slime mold</name>
    <dbReference type="NCBI Taxonomy" id="5786"/>
    <lineage>
        <taxon>Eukaryota</taxon>
        <taxon>Amoebozoa</taxon>
        <taxon>Evosea</taxon>
        <taxon>Eumycetozoa</taxon>
        <taxon>Dictyostelia</taxon>
        <taxon>Dictyosteliales</taxon>
        <taxon>Dictyosteliaceae</taxon>
        <taxon>Dictyostelium</taxon>
    </lineage>
</organism>
<dbReference type="AlphaFoldDB" id="F0ZV78"/>
<accession>F0ZV78</accession>